<dbReference type="Proteomes" id="UP000287651">
    <property type="component" value="Unassembled WGS sequence"/>
</dbReference>
<gene>
    <name evidence="2" type="ORF">B296_00048910</name>
</gene>
<dbReference type="AlphaFoldDB" id="A0A426YST9"/>
<sequence>MSLGYAQKLSYREDIGTVGMSEIFDPPDLLQQKVVAADEGGETKVGEAEGEGKGELDHHVIGTVGGGAREDEVGDSGDEDSQEEEERPKDHYVPRVRLVDTHPPEIGLEAFELVVSVGEAACV</sequence>
<feature type="compositionally biased region" description="Acidic residues" evidence="1">
    <location>
        <begin position="72"/>
        <end position="85"/>
    </location>
</feature>
<organism evidence="2 3">
    <name type="scientific">Ensete ventricosum</name>
    <name type="common">Abyssinian banana</name>
    <name type="synonym">Musa ensete</name>
    <dbReference type="NCBI Taxonomy" id="4639"/>
    <lineage>
        <taxon>Eukaryota</taxon>
        <taxon>Viridiplantae</taxon>
        <taxon>Streptophyta</taxon>
        <taxon>Embryophyta</taxon>
        <taxon>Tracheophyta</taxon>
        <taxon>Spermatophyta</taxon>
        <taxon>Magnoliopsida</taxon>
        <taxon>Liliopsida</taxon>
        <taxon>Zingiberales</taxon>
        <taxon>Musaceae</taxon>
        <taxon>Ensete</taxon>
    </lineage>
</organism>
<accession>A0A426YST9</accession>
<dbReference type="EMBL" id="AMZH03010421">
    <property type="protein sequence ID" value="RRT54788.1"/>
    <property type="molecule type" value="Genomic_DNA"/>
</dbReference>
<feature type="compositionally biased region" description="Basic and acidic residues" evidence="1">
    <location>
        <begin position="41"/>
        <end position="60"/>
    </location>
</feature>
<proteinExistence type="predicted"/>
<feature type="region of interest" description="Disordered" evidence="1">
    <location>
        <begin position="37"/>
        <end position="96"/>
    </location>
</feature>
<reference evidence="2 3" key="1">
    <citation type="journal article" date="2014" name="Agronomy (Basel)">
        <title>A Draft Genome Sequence for Ensete ventricosum, the Drought-Tolerant Tree Against Hunger.</title>
        <authorList>
            <person name="Harrison J."/>
            <person name="Moore K.A."/>
            <person name="Paszkiewicz K."/>
            <person name="Jones T."/>
            <person name="Grant M."/>
            <person name="Ambacheew D."/>
            <person name="Muzemil S."/>
            <person name="Studholme D.J."/>
        </authorList>
    </citation>
    <scope>NUCLEOTIDE SEQUENCE [LARGE SCALE GENOMIC DNA]</scope>
</reference>
<name>A0A426YST9_ENSVE</name>
<protein>
    <submittedName>
        <fullName evidence="2">Uncharacterized protein</fullName>
    </submittedName>
</protein>
<evidence type="ECO:0000313" key="2">
    <source>
        <dbReference type="EMBL" id="RRT54788.1"/>
    </source>
</evidence>
<feature type="compositionally biased region" description="Basic and acidic residues" evidence="1">
    <location>
        <begin position="86"/>
        <end position="96"/>
    </location>
</feature>
<evidence type="ECO:0000256" key="1">
    <source>
        <dbReference type="SAM" id="MobiDB-lite"/>
    </source>
</evidence>
<evidence type="ECO:0000313" key="3">
    <source>
        <dbReference type="Proteomes" id="UP000287651"/>
    </source>
</evidence>
<comment type="caution">
    <text evidence="2">The sequence shown here is derived from an EMBL/GenBank/DDBJ whole genome shotgun (WGS) entry which is preliminary data.</text>
</comment>